<proteinExistence type="predicted"/>
<dbReference type="Proteomes" id="UP000887580">
    <property type="component" value="Unplaced"/>
</dbReference>
<organism evidence="1 2">
    <name type="scientific">Panagrolaimus sp. PS1159</name>
    <dbReference type="NCBI Taxonomy" id="55785"/>
    <lineage>
        <taxon>Eukaryota</taxon>
        <taxon>Metazoa</taxon>
        <taxon>Ecdysozoa</taxon>
        <taxon>Nematoda</taxon>
        <taxon>Chromadorea</taxon>
        <taxon>Rhabditida</taxon>
        <taxon>Tylenchina</taxon>
        <taxon>Panagrolaimomorpha</taxon>
        <taxon>Panagrolaimoidea</taxon>
        <taxon>Panagrolaimidae</taxon>
        <taxon>Panagrolaimus</taxon>
    </lineage>
</organism>
<dbReference type="WBParaSite" id="PS1159_v2.g3371.t1">
    <property type="protein sequence ID" value="PS1159_v2.g3371.t1"/>
    <property type="gene ID" value="PS1159_v2.g3371"/>
</dbReference>
<name>A0AC35GC50_9BILA</name>
<reference evidence="2" key="1">
    <citation type="submission" date="2022-11" db="UniProtKB">
        <authorList>
            <consortium name="WormBaseParasite"/>
        </authorList>
    </citation>
    <scope>IDENTIFICATION</scope>
</reference>
<sequence length="109" mass="12603">MAEEPRNQNELFRDILLYKVNFFVGCICMITVIINLAILLTTKKFRKQFQFLIGLALADFCTLNGFILESIFRHELFISVSKTLIIPIVTSADCLHFWTIILTLGLFWA</sequence>
<evidence type="ECO:0000313" key="2">
    <source>
        <dbReference type="WBParaSite" id="PS1159_v2.g3371.t1"/>
    </source>
</evidence>
<accession>A0AC35GC50</accession>
<evidence type="ECO:0000313" key="1">
    <source>
        <dbReference type="Proteomes" id="UP000887580"/>
    </source>
</evidence>
<protein>
    <submittedName>
        <fullName evidence="2">G-protein coupled receptors family 1 profile domain-containing protein</fullName>
    </submittedName>
</protein>